<proteinExistence type="predicted"/>
<reference evidence="1" key="1">
    <citation type="journal article" date="2023" name="IMA Fungus">
        <title>Comparative genomic study of the Penicillium genus elucidates a diverse pangenome and 15 lateral gene transfer events.</title>
        <authorList>
            <person name="Petersen C."/>
            <person name="Sorensen T."/>
            <person name="Nielsen M.R."/>
            <person name="Sondergaard T.E."/>
            <person name="Sorensen J.L."/>
            <person name="Fitzpatrick D.A."/>
            <person name="Frisvad J.C."/>
            <person name="Nielsen K.L."/>
        </authorList>
    </citation>
    <scope>NUCLEOTIDE SEQUENCE</scope>
    <source>
        <strain evidence="1">IBT 12815</strain>
    </source>
</reference>
<gene>
    <name evidence="1" type="ORF">N7537_006826</name>
</gene>
<dbReference type="Proteomes" id="UP001213799">
    <property type="component" value="Unassembled WGS sequence"/>
</dbReference>
<sequence>MPWNANLGSAKPISLKNTKLSVSPQSIKATYLIASYWLHGHDPIQTSGVYHVIKRRVSRSDTAPTDATALPLYYPSSSDSFIEIGGGGSPMVDNKNTVV</sequence>
<evidence type="ECO:0000313" key="2">
    <source>
        <dbReference type="Proteomes" id="UP001213799"/>
    </source>
</evidence>
<evidence type="ECO:0000313" key="1">
    <source>
        <dbReference type="EMBL" id="KAJ5603870.1"/>
    </source>
</evidence>
<dbReference type="EMBL" id="JAQJAE010000003">
    <property type="protein sequence ID" value="KAJ5603870.1"/>
    <property type="molecule type" value="Genomic_DNA"/>
</dbReference>
<comment type="caution">
    <text evidence="1">The sequence shown here is derived from an EMBL/GenBank/DDBJ whole genome shotgun (WGS) entry which is preliminary data.</text>
</comment>
<dbReference type="RefSeq" id="XP_056753668.1">
    <property type="nucleotide sequence ID" value="XM_056897883.1"/>
</dbReference>
<protein>
    <submittedName>
        <fullName evidence="1">Uncharacterized protein</fullName>
    </submittedName>
</protein>
<accession>A0AAD6E893</accession>
<name>A0AAD6E893_9EURO</name>
<dbReference type="AlphaFoldDB" id="A0AAD6E893"/>
<reference evidence="1" key="2">
    <citation type="submission" date="2023-01" db="EMBL/GenBank/DDBJ databases">
        <authorList>
            <person name="Petersen C."/>
        </authorList>
    </citation>
    <scope>NUCLEOTIDE SEQUENCE</scope>
    <source>
        <strain evidence="1">IBT 12815</strain>
    </source>
</reference>
<organism evidence="1 2">
    <name type="scientific">Penicillium hordei</name>
    <dbReference type="NCBI Taxonomy" id="40994"/>
    <lineage>
        <taxon>Eukaryota</taxon>
        <taxon>Fungi</taxon>
        <taxon>Dikarya</taxon>
        <taxon>Ascomycota</taxon>
        <taxon>Pezizomycotina</taxon>
        <taxon>Eurotiomycetes</taxon>
        <taxon>Eurotiomycetidae</taxon>
        <taxon>Eurotiales</taxon>
        <taxon>Aspergillaceae</taxon>
        <taxon>Penicillium</taxon>
    </lineage>
</organism>
<dbReference type="GeneID" id="81588125"/>
<keyword evidence="2" id="KW-1185">Reference proteome</keyword>